<evidence type="ECO:0000259" key="2">
    <source>
        <dbReference type="Pfam" id="PF03732"/>
    </source>
</evidence>
<feature type="compositionally biased region" description="Low complexity" evidence="1">
    <location>
        <begin position="390"/>
        <end position="406"/>
    </location>
</feature>
<dbReference type="PANTHER" id="PTHR15503:SF36">
    <property type="entry name" value="RETROTRANSPOSON GAG-LIKE PROTEIN 5"/>
    <property type="match status" value="1"/>
</dbReference>
<organism evidence="3 4">
    <name type="scientific">Mycena venus</name>
    <dbReference type="NCBI Taxonomy" id="2733690"/>
    <lineage>
        <taxon>Eukaryota</taxon>
        <taxon>Fungi</taxon>
        <taxon>Dikarya</taxon>
        <taxon>Basidiomycota</taxon>
        <taxon>Agaricomycotina</taxon>
        <taxon>Agaricomycetes</taxon>
        <taxon>Agaricomycetidae</taxon>
        <taxon>Agaricales</taxon>
        <taxon>Marasmiineae</taxon>
        <taxon>Mycenaceae</taxon>
        <taxon>Mycena</taxon>
    </lineage>
</organism>
<dbReference type="PANTHER" id="PTHR15503">
    <property type="entry name" value="LDOC1 RELATED"/>
    <property type="match status" value="1"/>
</dbReference>
<keyword evidence="4" id="KW-1185">Reference proteome</keyword>
<reference evidence="3" key="1">
    <citation type="submission" date="2020-05" db="EMBL/GenBank/DDBJ databases">
        <title>Mycena genomes resolve the evolution of fungal bioluminescence.</title>
        <authorList>
            <person name="Tsai I.J."/>
        </authorList>
    </citation>
    <scope>NUCLEOTIDE SEQUENCE</scope>
    <source>
        <strain evidence="3">CCC161011</strain>
    </source>
</reference>
<dbReference type="AlphaFoldDB" id="A0A8H6YF84"/>
<feature type="compositionally biased region" description="Pro residues" evidence="1">
    <location>
        <begin position="78"/>
        <end position="109"/>
    </location>
</feature>
<comment type="caution">
    <text evidence="3">The sequence shown here is derived from an EMBL/GenBank/DDBJ whole genome shotgun (WGS) entry which is preliminary data.</text>
</comment>
<feature type="region of interest" description="Disordered" evidence="1">
    <location>
        <begin position="1"/>
        <end position="150"/>
    </location>
</feature>
<feature type="compositionally biased region" description="Basic and acidic residues" evidence="1">
    <location>
        <begin position="439"/>
        <end position="456"/>
    </location>
</feature>
<proteinExistence type="predicted"/>
<feature type="domain" description="Retrotransposon gag" evidence="2">
    <location>
        <begin position="229"/>
        <end position="322"/>
    </location>
</feature>
<evidence type="ECO:0000256" key="1">
    <source>
        <dbReference type="SAM" id="MobiDB-lite"/>
    </source>
</evidence>
<feature type="compositionally biased region" description="Gly residues" evidence="1">
    <location>
        <begin position="371"/>
        <end position="389"/>
    </location>
</feature>
<dbReference type="Proteomes" id="UP000620124">
    <property type="component" value="Unassembled WGS sequence"/>
</dbReference>
<dbReference type="InterPro" id="IPR005162">
    <property type="entry name" value="Retrotrans_gag_dom"/>
</dbReference>
<feature type="compositionally biased region" description="Polar residues" evidence="1">
    <location>
        <begin position="172"/>
        <end position="183"/>
    </location>
</feature>
<name>A0A8H6YF84_9AGAR</name>
<feature type="compositionally biased region" description="Polar residues" evidence="1">
    <location>
        <begin position="14"/>
        <end position="30"/>
    </location>
</feature>
<feature type="compositionally biased region" description="Pro residues" evidence="1">
    <location>
        <begin position="123"/>
        <end position="149"/>
    </location>
</feature>
<dbReference type="InterPro" id="IPR032567">
    <property type="entry name" value="RTL1-rel"/>
</dbReference>
<dbReference type="EMBL" id="JACAZI010000005">
    <property type="protein sequence ID" value="KAF7360078.1"/>
    <property type="molecule type" value="Genomic_DNA"/>
</dbReference>
<sequence length="456" mass="47731">MKSRKFRQKLDQPLTANSPCTITPVGSQQGIPEAAGQPVDPGDQGPAAQPAAEQAPVGSPAGDGDHGGNGNGGGNGGPPGPPGPPGPFDPQGPPDPHGNAPPPPPPGPGGPGGGGGGGGGGGPPIPPPAPGPIPGPGRRPLPARAPDPPNALEALFTSTLVGLNDALNRYANQSSAPRSNRSLLRNPDTFDGSDPSKLSSFMTQCYLHFAEREQDFPTDDDKILFTLSYLWGTAQKWFEPNLYDPTPGAVPAWDGNFLLFVKELTDNFGPQDPVGDAEDAIRQCRMKSSDRIATYIVAFDHLAAITGWGDRALRHQFYEGLPNRIKDEMVHHTYINNLPGNKEVARRINARYWQRESEKQRERVRHPPGNPGAGQGTGGSGNSSGGNRGNKGPSGKSTSQPNPSGQKGSGKPSGGNLKDQSGTGNRNTESGSSQKKAKPYADKLGKDGKLKLEERE</sequence>
<dbReference type="Pfam" id="PF03732">
    <property type="entry name" value="Retrotrans_gag"/>
    <property type="match status" value="1"/>
</dbReference>
<dbReference type="OrthoDB" id="5552562at2759"/>
<feature type="region of interest" description="Disordered" evidence="1">
    <location>
        <begin position="172"/>
        <end position="195"/>
    </location>
</feature>
<accession>A0A8H6YF84</accession>
<feature type="compositionally biased region" description="Polar residues" evidence="1">
    <location>
        <begin position="418"/>
        <end position="434"/>
    </location>
</feature>
<evidence type="ECO:0000313" key="3">
    <source>
        <dbReference type="EMBL" id="KAF7360078.1"/>
    </source>
</evidence>
<evidence type="ECO:0000313" key="4">
    <source>
        <dbReference type="Proteomes" id="UP000620124"/>
    </source>
</evidence>
<protein>
    <submittedName>
        <fullName evidence="3">Retrotrans-gag domain-containing protein</fullName>
    </submittedName>
</protein>
<feature type="region of interest" description="Disordered" evidence="1">
    <location>
        <begin position="355"/>
        <end position="456"/>
    </location>
</feature>
<feature type="compositionally biased region" description="Gly residues" evidence="1">
    <location>
        <begin position="110"/>
        <end position="122"/>
    </location>
</feature>
<feature type="compositionally biased region" description="Gly residues" evidence="1">
    <location>
        <begin position="67"/>
        <end position="77"/>
    </location>
</feature>
<feature type="compositionally biased region" description="Low complexity" evidence="1">
    <location>
        <begin position="40"/>
        <end position="56"/>
    </location>
</feature>
<gene>
    <name evidence="3" type="ORF">MVEN_00735900</name>
</gene>